<evidence type="ECO:0000313" key="3">
    <source>
        <dbReference type="EMBL" id="NGJ33772.1"/>
    </source>
</evidence>
<evidence type="ECO:0000313" key="2">
    <source>
        <dbReference type="EMBL" id="MCE3363632.1"/>
    </source>
</evidence>
<dbReference type="EMBL" id="JAAJID010000049">
    <property type="protein sequence ID" value="NGJ33772.1"/>
    <property type="molecule type" value="Genomic_DNA"/>
</dbReference>
<keyword evidence="1" id="KW-0175">Coiled coil</keyword>
<evidence type="ECO:0000256" key="1">
    <source>
        <dbReference type="SAM" id="Coils"/>
    </source>
</evidence>
<organism evidence="3">
    <name type="scientific">Staphylococcus aureus</name>
    <dbReference type="NCBI Taxonomy" id="1280"/>
    <lineage>
        <taxon>Bacteria</taxon>
        <taxon>Bacillati</taxon>
        <taxon>Bacillota</taxon>
        <taxon>Bacilli</taxon>
        <taxon>Bacillales</taxon>
        <taxon>Staphylococcaceae</taxon>
        <taxon>Staphylococcus</taxon>
    </lineage>
</organism>
<feature type="coiled-coil region" evidence="1">
    <location>
        <begin position="7"/>
        <end position="74"/>
    </location>
</feature>
<comment type="caution">
    <text evidence="3">The sequence shown here is derived from an EMBL/GenBank/DDBJ whole genome shotgun (WGS) entry which is preliminary data.</text>
</comment>
<proteinExistence type="predicted"/>
<reference evidence="2" key="2">
    <citation type="journal article" date="2021" name="Front Med (Lausanne)">
        <title>The Prevalence and Determinants of Fusidic Acid Resistance Among Methicillin-Resistant Staphylococcus aureus Clinical Isolates in China.</title>
        <authorList>
            <person name="Zhao H."/>
            <person name="Wang X."/>
            <person name="Wang B."/>
            <person name="Xu Y."/>
            <person name="Rao L."/>
            <person name="Wan B."/>
            <person name="Guo Y."/>
            <person name="Wu X."/>
            <person name="Yu J."/>
            <person name="Chen L."/>
            <person name="Li M."/>
            <person name="Yu F."/>
        </authorList>
    </citation>
    <scope>NUCLEOTIDE SEQUENCE</scope>
    <source>
        <strain evidence="2">NC-4</strain>
    </source>
</reference>
<dbReference type="EMBL" id="JAIUEN010000230">
    <property type="protein sequence ID" value="MCE3363632.1"/>
    <property type="molecule type" value="Genomic_DNA"/>
</dbReference>
<reference evidence="3" key="1">
    <citation type="submission" date="2020-02" db="EMBL/GenBank/DDBJ databases">
        <title>Novel Insights Into The Classification of Staphylococcal Beta-Lactamases In Relation To The Cefazolin Inoculum Effect.</title>
        <authorList>
            <person name="Carvajal L.P."/>
            <person name="Rincon S."/>
            <person name="Echeverri A."/>
            <person name="Porras J."/>
            <person name="Rios R."/>
            <person name="Ordonez K."/>
            <person name="Seas C."/>
            <person name="Gomez-Villegas S."/>
            <person name="Diaz L."/>
            <person name="Arias C.A."/>
            <person name="Reyes J."/>
        </authorList>
    </citation>
    <scope>NUCLEOTIDE SEQUENCE</scope>
    <source>
        <strain evidence="3">UG1090</strain>
    </source>
</reference>
<accession>A0A6G4Q5D5</accession>
<dbReference type="AlphaFoldDB" id="A0A6G4Q5D5"/>
<protein>
    <submittedName>
        <fullName evidence="3">Uncharacterized protein</fullName>
    </submittedName>
</protein>
<reference evidence="2" key="3">
    <citation type="submission" date="2023-08" db="EMBL/GenBank/DDBJ databases">
        <authorList>
            <person name="Zhao H."/>
            <person name="Wang X."/>
        </authorList>
    </citation>
    <scope>NUCLEOTIDE SEQUENCE</scope>
    <source>
        <strain evidence="2">NC-4</strain>
    </source>
</reference>
<gene>
    <name evidence="3" type="ORF">G0Y27_11910</name>
    <name evidence="2" type="ORF">LB359_15320</name>
</gene>
<dbReference type="RefSeq" id="WP_141228559.1">
    <property type="nucleotide sequence ID" value="NZ_CP047321.1"/>
</dbReference>
<name>A0A6G4Q5D5_STAAU</name>
<dbReference type="Proteomes" id="UP001200271">
    <property type="component" value="Unassembled WGS sequence"/>
</dbReference>
<sequence length="173" mass="20550">MQTIKEIDKYKNNIHEYGNDINKLESNVNDAKNELASKNKEYQDLVINGKVEQADKLYSEIEKLEADYRVKNKRLTVMKRSLKQVVIKNCESMTQVADRLRDEYIDVYQADLNNYEQLKQELQEAENKLKAYNNEYYIKQKELSRYIDGKRRENDIQNIEFIGAVNIIEPFNV</sequence>
<feature type="coiled-coil region" evidence="1">
    <location>
        <begin position="105"/>
        <end position="142"/>
    </location>
</feature>